<keyword evidence="3" id="KW-1185">Reference proteome</keyword>
<accession>A0A4C1X7T3</accession>
<reference evidence="2 3" key="1">
    <citation type="journal article" date="2019" name="Commun. Biol.">
        <title>The bagworm genome reveals a unique fibroin gene that provides high tensile strength.</title>
        <authorList>
            <person name="Kono N."/>
            <person name="Nakamura H."/>
            <person name="Ohtoshi R."/>
            <person name="Tomita M."/>
            <person name="Numata K."/>
            <person name="Arakawa K."/>
        </authorList>
    </citation>
    <scope>NUCLEOTIDE SEQUENCE [LARGE SCALE GENOMIC DNA]</scope>
</reference>
<evidence type="ECO:0000256" key="1">
    <source>
        <dbReference type="SAM" id="MobiDB-lite"/>
    </source>
</evidence>
<protein>
    <submittedName>
        <fullName evidence="2">Uncharacterized protein</fullName>
    </submittedName>
</protein>
<name>A0A4C1X7T3_EUMVA</name>
<proteinExistence type="predicted"/>
<organism evidence="2 3">
    <name type="scientific">Eumeta variegata</name>
    <name type="common">Bagworm moth</name>
    <name type="synonym">Eumeta japonica</name>
    <dbReference type="NCBI Taxonomy" id="151549"/>
    <lineage>
        <taxon>Eukaryota</taxon>
        <taxon>Metazoa</taxon>
        <taxon>Ecdysozoa</taxon>
        <taxon>Arthropoda</taxon>
        <taxon>Hexapoda</taxon>
        <taxon>Insecta</taxon>
        <taxon>Pterygota</taxon>
        <taxon>Neoptera</taxon>
        <taxon>Endopterygota</taxon>
        <taxon>Lepidoptera</taxon>
        <taxon>Glossata</taxon>
        <taxon>Ditrysia</taxon>
        <taxon>Tineoidea</taxon>
        <taxon>Psychidae</taxon>
        <taxon>Oiketicinae</taxon>
        <taxon>Eumeta</taxon>
    </lineage>
</organism>
<feature type="region of interest" description="Disordered" evidence="1">
    <location>
        <begin position="31"/>
        <end position="85"/>
    </location>
</feature>
<evidence type="ECO:0000313" key="2">
    <source>
        <dbReference type="EMBL" id="GBP59110.1"/>
    </source>
</evidence>
<sequence>MRPAAEGARKGPFGGVGAGRGAARAIKVNEGQTAAPASGGAEVGAATAIHASDRNNHGSPEFSPLRSKRITSQRIHTTLATAARL</sequence>
<dbReference type="EMBL" id="BGZK01000753">
    <property type="protein sequence ID" value="GBP59110.1"/>
    <property type="molecule type" value="Genomic_DNA"/>
</dbReference>
<dbReference type="AlphaFoldDB" id="A0A4C1X7T3"/>
<gene>
    <name evidence="2" type="ORF">EVAR_44350_1</name>
</gene>
<comment type="caution">
    <text evidence="2">The sequence shown here is derived from an EMBL/GenBank/DDBJ whole genome shotgun (WGS) entry which is preliminary data.</text>
</comment>
<evidence type="ECO:0000313" key="3">
    <source>
        <dbReference type="Proteomes" id="UP000299102"/>
    </source>
</evidence>
<dbReference type="Proteomes" id="UP000299102">
    <property type="component" value="Unassembled WGS sequence"/>
</dbReference>
<feature type="compositionally biased region" description="Polar residues" evidence="1">
    <location>
        <begin position="72"/>
        <end position="85"/>
    </location>
</feature>